<evidence type="ECO:0000259" key="3">
    <source>
        <dbReference type="PROSITE" id="PS50075"/>
    </source>
</evidence>
<feature type="domain" description="Carrier" evidence="3">
    <location>
        <begin position="572"/>
        <end position="647"/>
    </location>
</feature>
<dbReference type="Pfam" id="PF13193">
    <property type="entry name" value="AMP-binding_C"/>
    <property type="match status" value="1"/>
</dbReference>
<reference evidence="4" key="1">
    <citation type="journal article" date="2015" name="Proc. Natl. Acad. Sci. U.S.A.">
        <title>Multiplexed metagenome mining using short DNA sequence tags facilitates targeted discovery of epoxyketone proteasome inhibitors.</title>
        <authorList>
            <person name="Owen J.G."/>
            <person name="Charlop-Powers Z."/>
            <person name="Smith A.G."/>
            <person name="Ternei M.A."/>
            <person name="Calle P.Y."/>
            <person name="Reddy B.V."/>
            <person name="Montiel D."/>
            <person name="Brady S.F."/>
        </authorList>
    </citation>
    <scope>NUCLEOTIDE SEQUENCE</scope>
</reference>
<name>A0A0E3JRK6_9BACT</name>
<organism evidence="4">
    <name type="scientific">uncultured bacterium AB_9</name>
    <dbReference type="NCBI Taxonomy" id="1630012"/>
    <lineage>
        <taxon>Bacteria</taxon>
        <taxon>environmental samples</taxon>
    </lineage>
</organism>
<dbReference type="GO" id="GO:0044550">
    <property type="term" value="P:secondary metabolite biosynthetic process"/>
    <property type="evidence" value="ECO:0007669"/>
    <property type="project" value="TreeGrafter"/>
</dbReference>
<dbReference type="PANTHER" id="PTHR45527">
    <property type="entry name" value="NONRIBOSOMAL PEPTIDE SYNTHETASE"/>
    <property type="match status" value="1"/>
</dbReference>
<dbReference type="Pfam" id="PF00501">
    <property type="entry name" value="AMP-binding"/>
    <property type="match status" value="1"/>
</dbReference>
<sequence>MSESQYVVVAGRSGELSMWPAARPVPGGWSVISSAGSAETCLAQIERQAPPLIGPARPPAGGEEADDSPSILHFFADAVARHPARPAVSGPGGTLTYAQLDAASTRAAQQLALRGVAGEDRVAVHLGRGADVFVAILGVLKAGGAYVPIDARLNAARRDLMIENSGATVLITEPAVSASLTLPDVTALTPEDLQVPVAQQRTLPAVTGERAACVLFTSGSTGTPKAIVLEHRNIAYFALNRSLPALLPTDRVAHVSSLSFDAFHFELWCTLAAGAEIVVLPVVPDLVAADVQRELRRHRITAMLAPTMAVNHIVQDDRDAFASLRILHTGGDVIRPSAAGDLVAGAFAGEFHNLYGPTECATACTGHRIETVAPDGESVPIGRPLDGAAVYLLDEDGHPVPDGTVGEIHVGGAGVARGYLGLPRETATCFLPDPAGPDGARMYRTGDLARRRPDGALEFVSRTDDQVKIRGYRVELGEVERALCRHPAVLDAAVLAEGEGDSRYLVAVLAGAGTVPLRAVRGHLAETLPDYLVPAALVAVDRLPASEHGKRDVDRLRRIARAEMNRRRTIVAPRDQVEQRLAEAWQELLAIEDVGIHDDFFALGGNSMLAFRLRRRLGKETGVELDMHEVLSTTVLADFADLLRRRMVVTGG</sequence>
<dbReference type="SUPFAM" id="SSF56801">
    <property type="entry name" value="Acetyl-CoA synthetase-like"/>
    <property type="match status" value="1"/>
</dbReference>
<dbReference type="GO" id="GO:0031177">
    <property type="term" value="F:phosphopantetheine binding"/>
    <property type="evidence" value="ECO:0007669"/>
    <property type="project" value="InterPro"/>
</dbReference>
<dbReference type="GO" id="GO:0005737">
    <property type="term" value="C:cytoplasm"/>
    <property type="evidence" value="ECO:0007669"/>
    <property type="project" value="TreeGrafter"/>
</dbReference>
<dbReference type="Gene3D" id="1.10.1200.10">
    <property type="entry name" value="ACP-like"/>
    <property type="match status" value="1"/>
</dbReference>
<dbReference type="Gene3D" id="3.40.50.980">
    <property type="match status" value="2"/>
</dbReference>
<protein>
    <submittedName>
        <fullName evidence="4">Non-ribosomal peptide synthetase</fullName>
    </submittedName>
</protein>
<keyword evidence="1" id="KW-0596">Phosphopantetheine</keyword>
<dbReference type="InterPro" id="IPR020845">
    <property type="entry name" value="AMP-binding_CS"/>
</dbReference>
<dbReference type="SUPFAM" id="SSF160582">
    <property type="entry name" value="MbtH-like"/>
    <property type="match status" value="1"/>
</dbReference>
<dbReference type="Gene3D" id="3.30.300.30">
    <property type="match status" value="1"/>
</dbReference>
<evidence type="ECO:0000256" key="2">
    <source>
        <dbReference type="ARBA" id="ARBA00022553"/>
    </source>
</evidence>
<accession>A0A0E3JRK6</accession>
<dbReference type="PANTHER" id="PTHR45527:SF1">
    <property type="entry name" value="FATTY ACID SYNTHASE"/>
    <property type="match status" value="1"/>
</dbReference>
<dbReference type="Pfam" id="PF00550">
    <property type="entry name" value="PP-binding"/>
    <property type="match status" value="1"/>
</dbReference>
<evidence type="ECO:0000256" key="1">
    <source>
        <dbReference type="ARBA" id="ARBA00022450"/>
    </source>
</evidence>
<evidence type="ECO:0000313" key="4">
    <source>
        <dbReference type="EMBL" id="AKA59373.1"/>
    </source>
</evidence>
<dbReference type="InterPro" id="IPR000873">
    <property type="entry name" value="AMP-dep_synth/lig_dom"/>
</dbReference>
<dbReference type="InterPro" id="IPR036736">
    <property type="entry name" value="ACP-like_sf"/>
</dbReference>
<dbReference type="PROSITE" id="PS00455">
    <property type="entry name" value="AMP_BINDING"/>
    <property type="match status" value="1"/>
</dbReference>
<dbReference type="NCBIfam" id="TIGR01733">
    <property type="entry name" value="AA-adenyl-dom"/>
    <property type="match status" value="1"/>
</dbReference>
<dbReference type="Pfam" id="PF03621">
    <property type="entry name" value="MbtH"/>
    <property type="match status" value="1"/>
</dbReference>
<dbReference type="InterPro" id="IPR005153">
    <property type="entry name" value="MbtH-like_dom"/>
</dbReference>
<dbReference type="CDD" id="cd05930">
    <property type="entry name" value="A_NRPS"/>
    <property type="match status" value="1"/>
</dbReference>
<proteinExistence type="predicted"/>
<dbReference type="Gene3D" id="3.90.820.10">
    <property type="entry name" value="Structural Genomics, Unknown Function 30-nov-00 1gh9 Mol_id"/>
    <property type="match status" value="1"/>
</dbReference>
<dbReference type="InterPro" id="IPR038020">
    <property type="entry name" value="MbtH-like_sf"/>
</dbReference>
<keyword evidence="2" id="KW-0597">Phosphoprotein</keyword>
<dbReference type="SMART" id="SM00823">
    <property type="entry name" value="PKS_PP"/>
    <property type="match status" value="1"/>
</dbReference>
<dbReference type="Gene3D" id="2.30.38.10">
    <property type="entry name" value="Luciferase, Domain 3"/>
    <property type="match status" value="1"/>
</dbReference>
<dbReference type="PROSITE" id="PS50075">
    <property type="entry name" value="CARRIER"/>
    <property type="match status" value="1"/>
</dbReference>
<dbReference type="InterPro" id="IPR010071">
    <property type="entry name" value="AA_adenyl_dom"/>
</dbReference>
<dbReference type="InterPro" id="IPR020806">
    <property type="entry name" value="PKS_PP-bd"/>
</dbReference>
<dbReference type="InterPro" id="IPR009081">
    <property type="entry name" value="PP-bd_ACP"/>
</dbReference>
<dbReference type="GO" id="GO:0043041">
    <property type="term" value="P:amino acid activation for nonribosomal peptide biosynthetic process"/>
    <property type="evidence" value="ECO:0007669"/>
    <property type="project" value="TreeGrafter"/>
</dbReference>
<dbReference type="SUPFAM" id="SSF47336">
    <property type="entry name" value="ACP-like"/>
    <property type="match status" value="1"/>
</dbReference>
<dbReference type="EMBL" id="KP830089">
    <property type="protein sequence ID" value="AKA59373.1"/>
    <property type="molecule type" value="Genomic_DNA"/>
</dbReference>
<dbReference type="InterPro" id="IPR045851">
    <property type="entry name" value="AMP-bd_C_sf"/>
</dbReference>
<dbReference type="SMART" id="SM00923">
    <property type="entry name" value="MbtH"/>
    <property type="match status" value="1"/>
</dbReference>
<dbReference type="AlphaFoldDB" id="A0A0E3JRK6"/>
<dbReference type="InterPro" id="IPR025110">
    <property type="entry name" value="AMP-bd_C"/>
</dbReference>